<feature type="domain" description="YncI copper-binding" evidence="4">
    <location>
        <begin position="33"/>
        <end position="180"/>
    </location>
</feature>
<dbReference type="AlphaFoldDB" id="A0A2U2RN95"/>
<feature type="signal peptide" evidence="3">
    <location>
        <begin position="1"/>
        <end position="25"/>
    </location>
</feature>
<evidence type="ECO:0000313" key="6">
    <source>
        <dbReference type="Proteomes" id="UP000245590"/>
    </source>
</evidence>
<dbReference type="RefSeq" id="WP_109274233.1">
    <property type="nucleotide sequence ID" value="NZ_QFKX01000001.1"/>
</dbReference>
<dbReference type="OrthoDB" id="9810871at2"/>
<dbReference type="InterPro" id="IPR038507">
    <property type="entry name" value="YcnI-like_sf"/>
</dbReference>
<feature type="compositionally biased region" description="Low complexity" evidence="1">
    <location>
        <begin position="193"/>
        <end position="213"/>
    </location>
</feature>
<dbReference type="InterPro" id="IPR012533">
    <property type="entry name" value="YcnI-copper_dom"/>
</dbReference>
<name>A0A2U2RN95_9MICO</name>
<feature type="compositionally biased region" description="Polar residues" evidence="1">
    <location>
        <begin position="144"/>
        <end position="160"/>
    </location>
</feature>
<evidence type="ECO:0000256" key="2">
    <source>
        <dbReference type="SAM" id="Phobius"/>
    </source>
</evidence>
<protein>
    <submittedName>
        <fullName evidence="5">Nuclear export factor GLE1</fullName>
    </submittedName>
</protein>
<keyword evidence="2" id="KW-1133">Transmembrane helix</keyword>
<feature type="transmembrane region" description="Helical" evidence="2">
    <location>
        <begin position="220"/>
        <end position="243"/>
    </location>
</feature>
<evidence type="ECO:0000313" key="5">
    <source>
        <dbReference type="EMBL" id="PWH07349.1"/>
    </source>
</evidence>
<reference evidence="5 6" key="1">
    <citation type="submission" date="2018-05" db="EMBL/GenBank/DDBJ databases">
        <title>Brachybacterium sp. M1HQ-2T, whole genome shotgun sequence.</title>
        <authorList>
            <person name="Tuo L."/>
        </authorList>
    </citation>
    <scope>NUCLEOTIDE SEQUENCE [LARGE SCALE GENOMIC DNA]</scope>
    <source>
        <strain evidence="5 6">M1HQ-2</strain>
    </source>
</reference>
<keyword evidence="2" id="KW-0472">Membrane</keyword>
<evidence type="ECO:0000256" key="3">
    <source>
        <dbReference type="SAM" id="SignalP"/>
    </source>
</evidence>
<dbReference type="CDD" id="cd08545">
    <property type="entry name" value="YcnI_like"/>
    <property type="match status" value="1"/>
</dbReference>
<keyword evidence="3" id="KW-0732">Signal</keyword>
<comment type="caution">
    <text evidence="5">The sequence shown here is derived from an EMBL/GenBank/DDBJ whole genome shotgun (WGS) entry which is preliminary data.</text>
</comment>
<dbReference type="EMBL" id="QFKX01000001">
    <property type="protein sequence ID" value="PWH07349.1"/>
    <property type="molecule type" value="Genomic_DNA"/>
</dbReference>
<sequence length="247" mass="25175">MTAQRRRPLLTRGMLALGAAGLAFAVPAAAQAHVTATASETAAGDHTVVTLSVPHGCDGSPTTKVAIKVPDGVQEITPTRSPFYDVTTKTEKLSKPTTDADGNEVTERPDQVVYTAKTPLPDGQRDTFELSLQIPEDAAGPTLTFPTVQTCEDGSTSWTQLPAKGQSEDDVEHPAPSVAVDAKGSSDAKGGSESDAGGGAAASTASSSHSQAGMDGTTTALVVVSLVVGALGLLSGLAALLTVRRRR</sequence>
<proteinExistence type="predicted"/>
<evidence type="ECO:0000259" key="4">
    <source>
        <dbReference type="Pfam" id="PF07987"/>
    </source>
</evidence>
<keyword evidence="6" id="KW-1185">Reference proteome</keyword>
<dbReference type="Gene3D" id="2.60.40.2230">
    <property type="entry name" value="Uncharacterised protein YcnI-like PF07987, DUF1775"/>
    <property type="match status" value="1"/>
</dbReference>
<gene>
    <name evidence="5" type="ORF">DEO23_01490</name>
</gene>
<organism evidence="5 6">
    <name type="scientific">Brachybacterium endophyticum</name>
    <dbReference type="NCBI Taxonomy" id="2182385"/>
    <lineage>
        <taxon>Bacteria</taxon>
        <taxon>Bacillati</taxon>
        <taxon>Actinomycetota</taxon>
        <taxon>Actinomycetes</taxon>
        <taxon>Micrococcales</taxon>
        <taxon>Dermabacteraceae</taxon>
        <taxon>Brachybacterium</taxon>
    </lineage>
</organism>
<evidence type="ECO:0000256" key="1">
    <source>
        <dbReference type="SAM" id="MobiDB-lite"/>
    </source>
</evidence>
<feature type="region of interest" description="Disordered" evidence="1">
    <location>
        <begin position="139"/>
        <end position="213"/>
    </location>
</feature>
<feature type="chain" id="PRO_5038817152" evidence="3">
    <location>
        <begin position="26"/>
        <end position="247"/>
    </location>
</feature>
<dbReference type="Pfam" id="PF07987">
    <property type="entry name" value="DUF1775"/>
    <property type="match status" value="1"/>
</dbReference>
<keyword evidence="2" id="KW-0812">Transmembrane</keyword>
<accession>A0A2U2RN95</accession>
<dbReference type="Proteomes" id="UP000245590">
    <property type="component" value="Unassembled WGS sequence"/>
</dbReference>
<dbReference type="InterPro" id="IPR006311">
    <property type="entry name" value="TAT_signal"/>
</dbReference>
<dbReference type="PROSITE" id="PS51318">
    <property type="entry name" value="TAT"/>
    <property type="match status" value="1"/>
</dbReference>